<dbReference type="Gene3D" id="3.40.190.10">
    <property type="entry name" value="Periplasmic binding protein-like II"/>
    <property type="match status" value="1"/>
</dbReference>
<evidence type="ECO:0000256" key="2">
    <source>
        <dbReference type="ARBA" id="ARBA00008520"/>
    </source>
</evidence>
<protein>
    <submittedName>
        <fullName evidence="4">N-Acetyl-D-glucosamine ABC transport system, sugar-binding protein</fullName>
    </submittedName>
</protein>
<gene>
    <name evidence="4" type="ordered locus">Dda3937_03082</name>
</gene>
<keyword evidence="5" id="KW-1185">Reference proteome</keyword>
<dbReference type="GO" id="GO:0030313">
    <property type="term" value="C:cell envelope"/>
    <property type="evidence" value="ECO:0007669"/>
    <property type="project" value="UniProtKB-ARBA"/>
</dbReference>
<dbReference type="InterPro" id="IPR006059">
    <property type="entry name" value="SBP"/>
</dbReference>
<dbReference type="KEGG" id="ddd:Dda3937_03082"/>
<sequence>MMNRYQHALLFSFMTLGAFASSNAIAAKTQITFLYSDDDPELVHFMEQKVKTFSQNNDHIDVNFVSTGYNALQTQLPMQLAAGLGPDIAKTTQMGLLSYTLDLRPYLADPAGFEKRYGAGIEKIMRIKGVHKDNALPGFVASWTADLPFVNVTLFQQAGVPLPQPGYTLEQLMQASKQVAAKTGVTIPFTIDRSGFRFSGPAYSYGARYDKDGLINFPDAAAQAWIKDLKRWSDEGIFPREMWGAAGGGQYKSMADDFVNGNIVTYFSGNWQLNQFSKQIGNGFDWKMLPAPCKEKCISMGGATFIMPFKTSKHPKEVAEFMEWLGSDAIQREIAEHFNIIVGADIPDLHYQTKDQHVIDGLNTARTEIANIPAYVFDWEKMESLGGSELYPIILTRFTQYLNNQVSYDEYLRLTENDVKRLNQTIAANRQQQQKAQ</sequence>
<dbReference type="AlphaFoldDB" id="E0SFD1"/>
<dbReference type="Proteomes" id="UP000006859">
    <property type="component" value="Chromosome"/>
</dbReference>
<dbReference type="GO" id="GO:0042597">
    <property type="term" value="C:periplasmic space"/>
    <property type="evidence" value="ECO:0007669"/>
    <property type="project" value="UniProtKB-SubCell"/>
</dbReference>
<dbReference type="eggNOG" id="COG1653">
    <property type="taxonomic scope" value="Bacteria"/>
</dbReference>
<dbReference type="PANTHER" id="PTHR43649:SF12">
    <property type="entry name" value="DIACETYLCHITOBIOSE BINDING PROTEIN DASA"/>
    <property type="match status" value="1"/>
</dbReference>
<feature type="signal peptide" evidence="3">
    <location>
        <begin position="1"/>
        <end position="26"/>
    </location>
</feature>
<evidence type="ECO:0000313" key="4">
    <source>
        <dbReference type="EMBL" id="ADM99983.1"/>
    </source>
</evidence>
<comment type="subcellular location">
    <subcellularLocation>
        <location evidence="1">Periplasm</location>
    </subcellularLocation>
</comment>
<dbReference type="PANTHER" id="PTHR43649">
    <property type="entry name" value="ARABINOSE-BINDING PROTEIN-RELATED"/>
    <property type="match status" value="1"/>
</dbReference>
<dbReference type="HOGENOM" id="CLU_031285_10_3_6"/>
<dbReference type="STRING" id="198628.Dda3937_03082"/>
<dbReference type="SUPFAM" id="SSF53850">
    <property type="entry name" value="Periplasmic binding protein-like II"/>
    <property type="match status" value="1"/>
</dbReference>
<dbReference type="InterPro" id="IPR050490">
    <property type="entry name" value="Bact_solute-bd_prot1"/>
</dbReference>
<evidence type="ECO:0000313" key="5">
    <source>
        <dbReference type="Proteomes" id="UP000006859"/>
    </source>
</evidence>
<evidence type="ECO:0000256" key="3">
    <source>
        <dbReference type="SAM" id="SignalP"/>
    </source>
</evidence>
<evidence type="ECO:0000256" key="1">
    <source>
        <dbReference type="ARBA" id="ARBA00004418"/>
    </source>
</evidence>
<dbReference type="EMBL" id="CP002038">
    <property type="protein sequence ID" value="ADM99983.1"/>
    <property type="molecule type" value="Genomic_DNA"/>
</dbReference>
<proteinExistence type="inferred from homology"/>
<comment type="similarity">
    <text evidence="2">Belongs to the bacterial solute-binding protein 1 family.</text>
</comment>
<dbReference type="Pfam" id="PF13416">
    <property type="entry name" value="SBP_bac_8"/>
    <property type="match status" value="1"/>
</dbReference>
<reference evidence="4 5" key="1">
    <citation type="journal article" date="2011" name="J. Bacteriol.">
        <title>Genome sequence of the plant-pathogenic bacterium Dickeya dadantii 3937.</title>
        <authorList>
            <person name="Glasner J.D."/>
            <person name="Yang C.H."/>
            <person name="Reverchon S."/>
            <person name="Hugouvieux-Cotte-Pattat N."/>
            <person name="Condemine G."/>
            <person name="Bohin J.P."/>
            <person name="Van Gijsegem F."/>
            <person name="Yang S."/>
            <person name="Franza T."/>
            <person name="Expert D."/>
            <person name="Plunkett G. III"/>
            <person name="San Francisco M.J."/>
            <person name="Charkowski A.O."/>
            <person name="Py B."/>
            <person name="Bell K."/>
            <person name="Rauscher L."/>
            <person name="Rodriguez-Palenzuela P."/>
            <person name="Toussaint A."/>
            <person name="Holeva M.C."/>
            <person name="He S.Y."/>
            <person name="Douet V."/>
            <person name="Boccara M."/>
            <person name="Blanco C."/>
            <person name="Toth I."/>
            <person name="Anderson B.D."/>
            <person name="Biehl B.S."/>
            <person name="Mau B."/>
            <person name="Flynn S.M."/>
            <person name="Barras F."/>
            <person name="Lindeberg M."/>
            <person name="Birch P.R."/>
            <person name="Tsuyumu S."/>
            <person name="Shi X."/>
            <person name="Hibbing M."/>
            <person name="Yap M.N."/>
            <person name="Carpentier M."/>
            <person name="Dassa E."/>
            <person name="Umehara M."/>
            <person name="Kim J.F."/>
            <person name="Rusch M."/>
            <person name="Soni P."/>
            <person name="Mayhew G.F."/>
            <person name="Fouts D.E."/>
            <person name="Gill S.R."/>
            <person name="Blattner F.R."/>
            <person name="Keen N.T."/>
            <person name="Perna N.T."/>
        </authorList>
    </citation>
    <scope>NUCLEOTIDE SEQUENCE [LARGE SCALE GENOMIC DNA]</scope>
    <source>
        <strain evidence="4 5">3937</strain>
    </source>
</reference>
<name>E0SFD1_DICD3</name>
<organism evidence="4 5">
    <name type="scientific">Dickeya dadantii (strain 3937)</name>
    <name type="common">Erwinia chrysanthemi (strain 3937)</name>
    <dbReference type="NCBI Taxonomy" id="198628"/>
    <lineage>
        <taxon>Bacteria</taxon>
        <taxon>Pseudomonadati</taxon>
        <taxon>Pseudomonadota</taxon>
        <taxon>Gammaproteobacteria</taxon>
        <taxon>Enterobacterales</taxon>
        <taxon>Pectobacteriaceae</taxon>
        <taxon>Dickeya</taxon>
    </lineage>
</organism>
<accession>E0SFD1</accession>
<keyword evidence="3" id="KW-0732">Signal</keyword>
<feature type="chain" id="PRO_5003140187" evidence="3">
    <location>
        <begin position="27"/>
        <end position="437"/>
    </location>
</feature>